<evidence type="ECO:0000256" key="4">
    <source>
        <dbReference type="ARBA" id="ARBA00022475"/>
    </source>
</evidence>
<evidence type="ECO:0000256" key="6">
    <source>
        <dbReference type="ARBA" id="ARBA00022692"/>
    </source>
</evidence>
<keyword evidence="12" id="KW-1185">Reference proteome</keyword>
<feature type="transmembrane region" description="Helical" evidence="10">
    <location>
        <begin position="20"/>
        <end position="40"/>
    </location>
</feature>
<evidence type="ECO:0000256" key="8">
    <source>
        <dbReference type="ARBA" id="ARBA00022989"/>
    </source>
</evidence>
<dbReference type="Gene3D" id="3.30.1360.100">
    <property type="entry name" value="General secretion pathway protein M, EpsM"/>
    <property type="match status" value="1"/>
</dbReference>
<evidence type="ECO:0000256" key="1">
    <source>
        <dbReference type="ARBA" id="ARBA00004377"/>
    </source>
</evidence>
<keyword evidence="3" id="KW-0813">Transport</keyword>
<evidence type="ECO:0000256" key="5">
    <source>
        <dbReference type="ARBA" id="ARBA00022519"/>
    </source>
</evidence>
<evidence type="ECO:0000256" key="9">
    <source>
        <dbReference type="ARBA" id="ARBA00023136"/>
    </source>
</evidence>
<dbReference type="Proteomes" id="UP001054820">
    <property type="component" value="Chromosome"/>
</dbReference>
<comment type="similarity">
    <text evidence="2">Belongs to the GSP M family.</text>
</comment>
<keyword evidence="4" id="KW-1003">Cell membrane</keyword>
<keyword evidence="8 10" id="KW-1133">Transmembrane helix</keyword>
<evidence type="ECO:0000256" key="2">
    <source>
        <dbReference type="ARBA" id="ARBA00010637"/>
    </source>
</evidence>
<keyword evidence="6 10" id="KW-0812">Transmembrane</keyword>
<dbReference type="SUPFAM" id="SSF103054">
    <property type="entry name" value="General secretion pathway protein M, EpsM"/>
    <property type="match status" value="1"/>
</dbReference>
<keyword evidence="7" id="KW-0653">Protein transport</keyword>
<dbReference type="RefSeq" id="WP_237261786.1">
    <property type="nucleotide sequence ID" value="NZ_AP024202.1"/>
</dbReference>
<sequence length="163" mass="18640">MWMQINQAWSALDSREQKLLKALGVFLVVVILYMLIWSPIVSNKQIAQQQLQSAQQEWQWLNNQIPAIQKLPANALNANLKITSQTQLMTQLQSSLKQQNLFKDIKTLQSIENGGKVAFDKVDAARLFKWLSLLEQKGVATNRLQASWLEPGFVKAEMQFTLN</sequence>
<organism evidence="11 12">
    <name type="scientific">Thiomicrorhabdus immobilis</name>
    <dbReference type="NCBI Taxonomy" id="2791037"/>
    <lineage>
        <taxon>Bacteria</taxon>
        <taxon>Pseudomonadati</taxon>
        <taxon>Pseudomonadota</taxon>
        <taxon>Gammaproteobacteria</taxon>
        <taxon>Thiotrichales</taxon>
        <taxon>Piscirickettsiaceae</taxon>
        <taxon>Thiomicrorhabdus</taxon>
    </lineage>
</organism>
<dbReference type="Pfam" id="PF04612">
    <property type="entry name" value="T2SSM"/>
    <property type="match status" value="1"/>
</dbReference>
<evidence type="ECO:0000313" key="11">
    <source>
        <dbReference type="EMBL" id="BCN94321.1"/>
    </source>
</evidence>
<evidence type="ECO:0008006" key="13">
    <source>
        <dbReference type="Google" id="ProtNLM"/>
    </source>
</evidence>
<dbReference type="InterPro" id="IPR023229">
    <property type="entry name" value="T2SS_M_periplasmic_sf"/>
</dbReference>
<name>A0ABM7MFU1_9GAMM</name>
<accession>A0ABM7MFU1</accession>
<proteinExistence type="inferred from homology"/>
<dbReference type="InterPro" id="IPR007690">
    <property type="entry name" value="T2SS_GspM"/>
</dbReference>
<dbReference type="EMBL" id="AP024202">
    <property type="protein sequence ID" value="BCN94321.1"/>
    <property type="molecule type" value="Genomic_DNA"/>
</dbReference>
<gene>
    <name evidence="11" type="ORF">THMIRHAM_21060</name>
</gene>
<evidence type="ECO:0000313" key="12">
    <source>
        <dbReference type="Proteomes" id="UP001054820"/>
    </source>
</evidence>
<reference evidence="11" key="1">
    <citation type="journal article" date="2022" name="Arch. Microbiol.">
        <title>Thiomicrorhabdus immobilis sp. nov., a mesophilic sulfur-oxidizing bacterium isolated from sediment of a brackish lake in northern Japan.</title>
        <authorList>
            <person name="Kojima H."/>
            <person name="Mochizuki J."/>
            <person name="Kanda M."/>
            <person name="Watanabe T."/>
            <person name="Fukui M."/>
        </authorList>
    </citation>
    <scope>NUCLEOTIDE SEQUENCE</scope>
    <source>
        <strain evidence="11">Am19</strain>
    </source>
</reference>
<comment type="subcellular location">
    <subcellularLocation>
        <location evidence="1">Cell inner membrane</location>
        <topology evidence="1">Single-pass membrane protein</topology>
    </subcellularLocation>
</comment>
<evidence type="ECO:0000256" key="10">
    <source>
        <dbReference type="SAM" id="Phobius"/>
    </source>
</evidence>
<evidence type="ECO:0000256" key="3">
    <source>
        <dbReference type="ARBA" id="ARBA00022448"/>
    </source>
</evidence>
<keyword evidence="9 10" id="KW-0472">Membrane</keyword>
<evidence type="ECO:0000256" key="7">
    <source>
        <dbReference type="ARBA" id="ARBA00022927"/>
    </source>
</evidence>
<keyword evidence="5" id="KW-0997">Cell inner membrane</keyword>
<protein>
    <recommendedName>
        <fullName evidence="13">Type II secretion system protein M</fullName>
    </recommendedName>
</protein>